<dbReference type="EnsemblPlants" id="Solyc09g091770.1.1">
    <property type="protein sequence ID" value="Solyc09g091770.1.1.1"/>
    <property type="gene ID" value="Solyc09g091770.1"/>
</dbReference>
<keyword evidence="1" id="KW-1133">Transmembrane helix</keyword>
<feature type="transmembrane region" description="Helical" evidence="1">
    <location>
        <begin position="9"/>
        <end position="28"/>
    </location>
</feature>
<dbReference type="Proteomes" id="UP000004994">
    <property type="component" value="Chromosome 9"/>
</dbReference>
<reference evidence="2" key="1">
    <citation type="journal article" date="2012" name="Nature">
        <title>The tomato genome sequence provides insights into fleshy fruit evolution.</title>
        <authorList>
            <consortium name="Tomato Genome Consortium"/>
        </authorList>
    </citation>
    <scope>NUCLEOTIDE SEQUENCE [LARGE SCALE GENOMIC DNA]</scope>
    <source>
        <strain evidence="2">cv. Heinz 1706</strain>
    </source>
</reference>
<name>A0A3Q7J430_SOLLC</name>
<proteinExistence type="predicted"/>
<keyword evidence="3" id="KW-1185">Reference proteome</keyword>
<dbReference type="AlphaFoldDB" id="A0A3Q7J430"/>
<reference evidence="2" key="2">
    <citation type="submission" date="2019-01" db="UniProtKB">
        <authorList>
            <consortium name="EnsemblPlants"/>
        </authorList>
    </citation>
    <scope>IDENTIFICATION</scope>
    <source>
        <strain evidence="2">cv. Heinz 1706</strain>
    </source>
</reference>
<dbReference type="PaxDb" id="4081-Solyc09g091770.1.1"/>
<evidence type="ECO:0000313" key="2">
    <source>
        <dbReference type="EnsemblPlants" id="Solyc09g091770.1.1.1"/>
    </source>
</evidence>
<organism evidence="2">
    <name type="scientific">Solanum lycopersicum</name>
    <name type="common">Tomato</name>
    <name type="synonym">Lycopersicon esculentum</name>
    <dbReference type="NCBI Taxonomy" id="4081"/>
    <lineage>
        <taxon>Eukaryota</taxon>
        <taxon>Viridiplantae</taxon>
        <taxon>Streptophyta</taxon>
        <taxon>Embryophyta</taxon>
        <taxon>Tracheophyta</taxon>
        <taxon>Spermatophyta</taxon>
        <taxon>Magnoliopsida</taxon>
        <taxon>eudicotyledons</taxon>
        <taxon>Gunneridae</taxon>
        <taxon>Pentapetalae</taxon>
        <taxon>asterids</taxon>
        <taxon>lamiids</taxon>
        <taxon>Solanales</taxon>
        <taxon>Solanaceae</taxon>
        <taxon>Solanoideae</taxon>
        <taxon>Solaneae</taxon>
        <taxon>Solanum</taxon>
        <taxon>Solanum subgen. Lycopersicon</taxon>
    </lineage>
</organism>
<feature type="transmembrane region" description="Helical" evidence="1">
    <location>
        <begin position="95"/>
        <end position="115"/>
    </location>
</feature>
<protein>
    <submittedName>
        <fullName evidence="2">Uncharacterized protein</fullName>
    </submittedName>
</protein>
<feature type="transmembrane region" description="Helical" evidence="1">
    <location>
        <begin position="68"/>
        <end position="89"/>
    </location>
</feature>
<keyword evidence="1" id="KW-0812">Transmembrane</keyword>
<feature type="transmembrane region" description="Helical" evidence="1">
    <location>
        <begin position="34"/>
        <end position="56"/>
    </location>
</feature>
<keyword evidence="1" id="KW-0472">Membrane</keyword>
<evidence type="ECO:0000256" key="1">
    <source>
        <dbReference type="SAM" id="Phobius"/>
    </source>
</evidence>
<dbReference type="InParanoid" id="A0A3Q7J430"/>
<accession>A0A3Q7J430</accession>
<evidence type="ECO:0000313" key="3">
    <source>
        <dbReference type="Proteomes" id="UP000004994"/>
    </source>
</evidence>
<dbReference type="Gramene" id="Solyc09g091770.1.1">
    <property type="protein sequence ID" value="Solyc09g091770.1.1.1"/>
    <property type="gene ID" value="Solyc09g091770.1"/>
</dbReference>
<sequence>MPASYIEKIVWQVVAVLFHFATACFVMIRGETVIMLLSLAWVAFSPLVHLYAFLSTRRHGDEQIRRPNLVRLVDFLGWIVLWVTSHFLSKPKLDTMLYAGLMCGMSGLLCILMAFRPIATDGGVHYIVSHLIMNMSVRD</sequence>